<sequence length="141" mass="16283">MNNELKEYNFKYSKSLLGFESIFVLATFVLAGYLYFEKNSVRLAIILLVIGILNSIYYISRITNNKVQLKINNKGITLKNRFFSWNQINHINIDKVSTGKTSVEFLSLTTKADKDFEIEISELNVSGKKLKEIIKNYKNIS</sequence>
<reference evidence="3" key="1">
    <citation type="submission" date="2016-11" db="EMBL/GenBank/DDBJ databases">
        <authorList>
            <person name="Varghese N."/>
            <person name="Submissions S."/>
        </authorList>
    </citation>
    <scope>NUCLEOTIDE SEQUENCE [LARGE SCALE GENOMIC DNA]</scope>
    <source>
        <strain evidence="3">DSM 27623</strain>
    </source>
</reference>
<keyword evidence="1" id="KW-0812">Transmembrane</keyword>
<dbReference type="AlphaFoldDB" id="A0A1N6EKA0"/>
<evidence type="ECO:0000313" key="3">
    <source>
        <dbReference type="Proteomes" id="UP000185207"/>
    </source>
</evidence>
<dbReference type="EMBL" id="FSRK01000001">
    <property type="protein sequence ID" value="SIN83351.1"/>
    <property type="molecule type" value="Genomic_DNA"/>
</dbReference>
<dbReference type="Proteomes" id="UP000185207">
    <property type="component" value="Unassembled WGS sequence"/>
</dbReference>
<dbReference type="RefSeq" id="WP_074233481.1">
    <property type="nucleotide sequence ID" value="NZ_FSRK01000001.1"/>
</dbReference>
<keyword evidence="1" id="KW-1133">Transmembrane helix</keyword>
<dbReference type="OrthoDB" id="1349618at2"/>
<keyword evidence="1" id="KW-0472">Membrane</keyword>
<gene>
    <name evidence="2" type="ORF">SAMN05444409_0683</name>
</gene>
<protein>
    <submittedName>
        <fullName evidence="2">Uncharacterized protein</fullName>
    </submittedName>
</protein>
<feature type="transmembrane region" description="Helical" evidence="1">
    <location>
        <begin position="16"/>
        <end position="35"/>
    </location>
</feature>
<name>A0A1N6EKA0_9FLAO</name>
<dbReference type="STRING" id="1416779.SAMN05444409_0683"/>
<feature type="transmembrane region" description="Helical" evidence="1">
    <location>
        <begin position="41"/>
        <end position="60"/>
    </location>
</feature>
<accession>A0A1N6EKA0</accession>
<proteinExistence type="predicted"/>
<organism evidence="2 3">
    <name type="scientific">Epilithonimonas zeae</name>
    <dbReference type="NCBI Taxonomy" id="1416779"/>
    <lineage>
        <taxon>Bacteria</taxon>
        <taxon>Pseudomonadati</taxon>
        <taxon>Bacteroidota</taxon>
        <taxon>Flavobacteriia</taxon>
        <taxon>Flavobacteriales</taxon>
        <taxon>Weeksellaceae</taxon>
        <taxon>Chryseobacterium group</taxon>
        <taxon>Epilithonimonas</taxon>
    </lineage>
</organism>
<keyword evidence="3" id="KW-1185">Reference proteome</keyword>
<evidence type="ECO:0000256" key="1">
    <source>
        <dbReference type="SAM" id="Phobius"/>
    </source>
</evidence>
<evidence type="ECO:0000313" key="2">
    <source>
        <dbReference type="EMBL" id="SIN83351.1"/>
    </source>
</evidence>